<feature type="transmembrane region" description="Helical" evidence="1">
    <location>
        <begin position="25"/>
        <end position="47"/>
    </location>
</feature>
<evidence type="ECO:0000313" key="3">
    <source>
        <dbReference type="Proteomes" id="UP000248795"/>
    </source>
</evidence>
<sequence>MNQMTFKTLFTFRKAAIQGGQSDDAGMIVILMMALVFVPIIVAHASVMLPDAPATQIAGAFSALLKTF</sequence>
<protein>
    <submittedName>
        <fullName evidence="2">Uncharacterized protein</fullName>
    </submittedName>
</protein>
<name>A0A2W2AUA8_9HYPH</name>
<dbReference type="AlphaFoldDB" id="A0A2W2AUA8"/>
<organism evidence="2 3">
    <name type="scientific">Aestuariivirga litoralis</name>
    <dbReference type="NCBI Taxonomy" id="2650924"/>
    <lineage>
        <taxon>Bacteria</taxon>
        <taxon>Pseudomonadati</taxon>
        <taxon>Pseudomonadota</taxon>
        <taxon>Alphaproteobacteria</taxon>
        <taxon>Hyphomicrobiales</taxon>
        <taxon>Aestuariivirgaceae</taxon>
        <taxon>Aestuariivirga</taxon>
    </lineage>
</organism>
<keyword evidence="1" id="KW-1133">Transmembrane helix</keyword>
<comment type="caution">
    <text evidence="2">The sequence shown here is derived from an EMBL/GenBank/DDBJ whole genome shotgun (WGS) entry which is preliminary data.</text>
</comment>
<keyword evidence="1" id="KW-0812">Transmembrane</keyword>
<proteinExistence type="predicted"/>
<gene>
    <name evidence="2" type="ORF">DK847_13310</name>
</gene>
<keyword evidence="1" id="KW-0472">Membrane</keyword>
<evidence type="ECO:0000256" key="1">
    <source>
        <dbReference type="SAM" id="Phobius"/>
    </source>
</evidence>
<reference evidence="3" key="1">
    <citation type="submission" date="2018-06" db="EMBL/GenBank/DDBJ databases">
        <title>Aestuariibacter litoralis strain KCTC 52945T.</title>
        <authorList>
            <person name="Li X."/>
            <person name="Salam N."/>
            <person name="Li J.-L."/>
            <person name="Chen Y.-M."/>
            <person name="Yang Z.-W."/>
            <person name="Zhang L.-Y."/>
            <person name="Han M.-X."/>
            <person name="Xiao M."/>
            <person name="Li W.-J."/>
        </authorList>
    </citation>
    <scope>NUCLEOTIDE SEQUENCE [LARGE SCALE GENOMIC DNA]</scope>
    <source>
        <strain evidence="3">KCTC 52945</strain>
    </source>
</reference>
<keyword evidence="3" id="KW-1185">Reference proteome</keyword>
<dbReference type="EMBL" id="QKVK01000006">
    <property type="protein sequence ID" value="PZF76180.1"/>
    <property type="molecule type" value="Genomic_DNA"/>
</dbReference>
<evidence type="ECO:0000313" key="2">
    <source>
        <dbReference type="EMBL" id="PZF76180.1"/>
    </source>
</evidence>
<dbReference type="Proteomes" id="UP000248795">
    <property type="component" value="Unassembled WGS sequence"/>
</dbReference>
<accession>A0A2W2AUA8</accession>